<comment type="caution">
    <text evidence="1">The sequence shown here is derived from an EMBL/GenBank/DDBJ whole genome shotgun (WGS) entry which is preliminary data.</text>
</comment>
<proteinExistence type="predicted"/>
<name>A0A5B7IFH6_PORTR</name>
<dbReference type="Proteomes" id="UP000324222">
    <property type="component" value="Unassembled WGS sequence"/>
</dbReference>
<dbReference type="EMBL" id="VSRR010055667">
    <property type="protein sequence ID" value="MPC81015.1"/>
    <property type="molecule type" value="Genomic_DNA"/>
</dbReference>
<gene>
    <name evidence="1" type="ORF">E2C01_075615</name>
</gene>
<reference evidence="1 2" key="1">
    <citation type="submission" date="2019-05" db="EMBL/GenBank/DDBJ databases">
        <title>Another draft genome of Portunus trituberculatus and its Hox gene families provides insights of decapod evolution.</title>
        <authorList>
            <person name="Jeong J.-H."/>
            <person name="Song I."/>
            <person name="Kim S."/>
            <person name="Choi T."/>
            <person name="Kim D."/>
            <person name="Ryu S."/>
            <person name="Kim W."/>
        </authorList>
    </citation>
    <scope>NUCLEOTIDE SEQUENCE [LARGE SCALE GENOMIC DNA]</scope>
    <source>
        <tissue evidence="1">Muscle</tissue>
    </source>
</reference>
<keyword evidence="2" id="KW-1185">Reference proteome</keyword>
<evidence type="ECO:0000313" key="1">
    <source>
        <dbReference type="EMBL" id="MPC81015.1"/>
    </source>
</evidence>
<sequence length="109" mass="12073">MRGRNVIFNPSGNDNGCLIRHKLFHSSPSSAISQSGLQLSLRQQTLGILYHFKNFTVLHLGVMNCFLLDSAVVVFSSSTIFWETVEKLLSGNYCLDRIDIGIYHAGVGV</sequence>
<organism evidence="1 2">
    <name type="scientific">Portunus trituberculatus</name>
    <name type="common">Swimming crab</name>
    <name type="synonym">Neptunus trituberculatus</name>
    <dbReference type="NCBI Taxonomy" id="210409"/>
    <lineage>
        <taxon>Eukaryota</taxon>
        <taxon>Metazoa</taxon>
        <taxon>Ecdysozoa</taxon>
        <taxon>Arthropoda</taxon>
        <taxon>Crustacea</taxon>
        <taxon>Multicrustacea</taxon>
        <taxon>Malacostraca</taxon>
        <taxon>Eumalacostraca</taxon>
        <taxon>Eucarida</taxon>
        <taxon>Decapoda</taxon>
        <taxon>Pleocyemata</taxon>
        <taxon>Brachyura</taxon>
        <taxon>Eubrachyura</taxon>
        <taxon>Portunoidea</taxon>
        <taxon>Portunidae</taxon>
        <taxon>Portuninae</taxon>
        <taxon>Portunus</taxon>
    </lineage>
</organism>
<dbReference type="AlphaFoldDB" id="A0A5B7IFH6"/>
<accession>A0A5B7IFH6</accession>
<protein>
    <submittedName>
        <fullName evidence="1">Uncharacterized protein</fullName>
    </submittedName>
</protein>
<evidence type="ECO:0000313" key="2">
    <source>
        <dbReference type="Proteomes" id="UP000324222"/>
    </source>
</evidence>